<reference evidence="1 2" key="1">
    <citation type="submission" date="2019-09" db="EMBL/GenBank/DDBJ databases">
        <title>In-depth cultivation of the pig gut microbiome towards novel bacterial diversity and tailored functional studies.</title>
        <authorList>
            <person name="Wylensek D."/>
            <person name="Hitch T.C.A."/>
            <person name="Clavel T."/>
        </authorList>
    </citation>
    <scope>NUCLEOTIDE SEQUENCE [LARGE SCALE GENOMIC DNA]</scope>
    <source>
        <strain evidence="1 2">WCA3-693-APC-4?</strain>
    </source>
</reference>
<evidence type="ECO:0000313" key="1">
    <source>
        <dbReference type="EMBL" id="MSU03106.1"/>
    </source>
</evidence>
<accession>A0A6N7XNN0</accession>
<keyword evidence="2" id="KW-1185">Reference proteome</keyword>
<organism evidence="1 2">
    <name type="scientific">Tissierella pigra</name>
    <dbReference type="NCBI Taxonomy" id="2607614"/>
    <lineage>
        <taxon>Bacteria</taxon>
        <taxon>Bacillati</taxon>
        <taxon>Bacillota</taxon>
        <taxon>Tissierellia</taxon>
        <taxon>Tissierellales</taxon>
        <taxon>Tissierellaceae</taxon>
        <taxon>Tissierella</taxon>
    </lineage>
</organism>
<dbReference type="AlphaFoldDB" id="A0A6N7XNN0"/>
<dbReference type="Proteomes" id="UP000469523">
    <property type="component" value="Unassembled WGS sequence"/>
</dbReference>
<comment type="caution">
    <text evidence="1">The sequence shown here is derived from an EMBL/GenBank/DDBJ whole genome shotgun (WGS) entry which is preliminary data.</text>
</comment>
<dbReference type="RefSeq" id="WP_154442573.1">
    <property type="nucleotide sequence ID" value="NZ_VUNQ01000055.1"/>
</dbReference>
<evidence type="ECO:0000313" key="2">
    <source>
        <dbReference type="Proteomes" id="UP000469523"/>
    </source>
</evidence>
<name>A0A6N7XNN0_9FIRM</name>
<proteinExistence type="predicted"/>
<gene>
    <name evidence="1" type="ORF">FYJ83_16720</name>
</gene>
<sequence>MKQLIIEETENQLMEYVKKEIDDPLAILDITTSGCLVLDSEYICDDIDCLEEFKVDHQNKYDIPTQVIFNRVISNCIEIIKKVEILIYDLKKQG</sequence>
<dbReference type="EMBL" id="VUNQ01000055">
    <property type="protein sequence ID" value="MSU03106.1"/>
    <property type="molecule type" value="Genomic_DNA"/>
</dbReference>
<protein>
    <submittedName>
        <fullName evidence="1">Uncharacterized protein</fullName>
    </submittedName>
</protein>